<gene>
    <name evidence="3" type="ORF">OSB04_015928</name>
</gene>
<accession>A0AA38T7Q9</accession>
<proteinExistence type="predicted"/>
<feature type="compositionally biased region" description="Polar residues" evidence="1">
    <location>
        <begin position="652"/>
        <end position="668"/>
    </location>
</feature>
<protein>
    <recommendedName>
        <fullName evidence="2">DUF7815 domain-containing protein</fullName>
    </recommendedName>
</protein>
<evidence type="ECO:0000256" key="1">
    <source>
        <dbReference type="SAM" id="MobiDB-lite"/>
    </source>
</evidence>
<dbReference type="AlphaFoldDB" id="A0AA38T7Q9"/>
<evidence type="ECO:0000259" key="2">
    <source>
        <dbReference type="Pfam" id="PF25122"/>
    </source>
</evidence>
<sequence>MSGELPSDLIIQSQIHFREDAGLSSLFQTLASLPTLQDSISGLHPSSSIRCTRCKGKLLMGSKSLICIHCGQCQTNHLPPHPIFFKSTAAYRWLLNSLEFTGMVRVFFFFCSFFNLVIDKNLIRFERIGSLDEEYRKAKGGTPAEDLRTVSEILDLQITWRDECEKPEIDFVDKTFDSSTISLEFSKGGWEDFVTESQRGIVFDAFEEQLVTSEAGLNNSVIGSQSESDDSDDVVDEHNLSLFQNVLSAAISSNHKGESSSSGSEVEIGSVNSEIQNEDSKITSVSPELRGDSSSGDDAEVRSVNSGTLNEDANPAAISSDLINDSLSGDDAEVQSENSAIENEDSKIAGVSSDLHGDSLSGDDAEIESMNSETENKDSEAAAVASDLKEDYSPVNSTTENEDPEAAAVSSDLKEDYSPVNSTTENEDPEAAAVSSDLKEDSSPVNSTTGNEDPEAAAVSSDLKEDSSPVNSMREIEDSEAVAVSSDLKEDSSPVNSRTQDEDLNGASVPSDLREDSSPAHDAENQSSNLRAQIEDSKSDASSSDSSGESSSEDEIEIPTVESLTQFDDSNTVGSPPDNVSTDTSSAEDAEIQSVDSMAQNDDDPEPADLNGDYSSGDDQEEAPSVDSEVAADPASPDFRGDDSSGDDAEIQSPNSETQNADSKTSVSGDDDADI</sequence>
<dbReference type="PANTHER" id="PTHR36308">
    <property type="entry name" value="DENTIN SIALOPHOSPHOPROTEIN-RELATED"/>
    <property type="match status" value="1"/>
</dbReference>
<reference evidence="3" key="1">
    <citation type="submission" date="2023-03" db="EMBL/GenBank/DDBJ databases">
        <title>Chromosome-scale reference genome and RAD-based genetic map of yellow starthistle (Centaurea solstitialis) reveal putative structural variation and QTLs associated with invader traits.</title>
        <authorList>
            <person name="Reatini B."/>
            <person name="Cang F.A."/>
            <person name="Jiang Q."/>
            <person name="Mckibben M.T.W."/>
            <person name="Barker M.S."/>
            <person name="Rieseberg L.H."/>
            <person name="Dlugosch K.M."/>
        </authorList>
    </citation>
    <scope>NUCLEOTIDE SEQUENCE</scope>
    <source>
        <strain evidence="3">CAN-66</strain>
        <tissue evidence="3">Leaf</tissue>
    </source>
</reference>
<feature type="domain" description="DUF7815" evidence="2">
    <location>
        <begin position="48"/>
        <end position="73"/>
    </location>
</feature>
<name>A0AA38T7Q9_9ASTR</name>
<organism evidence="3 4">
    <name type="scientific">Centaurea solstitialis</name>
    <name type="common">yellow star-thistle</name>
    <dbReference type="NCBI Taxonomy" id="347529"/>
    <lineage>
        <taxon>Eukaryota</taxon>
        <taxon>Viridiplantae</taxon>
        <taxon>Streptophyta</taxon>
        <taxon>Embryophyta</taxon>
        <taxon>Tracheophyta</taxon>
        <taxon>Spermatophyta</taxon>
        <taxon>Magnoliopsida</taxon>
        <taxon>eudicotyledons</taxon>
        <taxon>Gunneridae</taxon>
        <taxon>Pentapetalae</taxon>
        <taxon>asterids</taxon>
        <taxon>campanulids</taxon>
        <taxon>Asterales</taxon>
        <taxon>Asteraceae</taxon>
        <taxon>Carduoideae</taxon>
        <taxon>Cardueae</taxon>
        <taxon>Centaureinae</taxon>
        <taxon>Centaurea</taxon>
    </lineage>
</organism>
<dbReference type="Pfam" id="PF25122">
    <property type="entry name" value="DUF7815"/>
    <property type="match status" value="1"/>
</dbReference>
<feature type="compositionally biased region" description="Polar residues" evidence="1">
    <location>
        <begin position="562"/>
        <end position="585"/>
    </location>
</feature>
<dbReference type="EMBL" id="JARYMX010000004">
    <property type="protein sequence ID" value="KAJ9551883.1"/>
    <property type="molecule type" value="Genomic_DNA"/>
</dbReference>
<feature type="compositionally biased region" description="Polar residues" evidence="1">
    <location>
        <begin position="282"/>
        <end position="296"/>
    </location>
</feature>
<dbReference type="Proteomes" id="UP001172457">
    <property type="component" value="Chromosome 4"/>
</dbReference>
<feature type="region of interest" description="Disordered" evidence="1">
    <location>
        <begin position="254"/>
        <end position="675"/>
    </location>
</feature>
<dbReference type="InterPro" id="IPR056717">
    <property type="entry name" value="DUF7815"/>
</dbReference>
<feature type="compositionally biased region" description="Low complexity" evidence="1">
    <location>
        <begin position="254"/>
        <end position="275"/>
    </location>
</feature>
<evidence type="ECO:0000313" key="4">
    <source>
        <dbReference type="Proteomes" id="UP001172457"/>
    </source>
</evidence>
<evidence type="ECO:0000313" key="3">
    <source>
        <dbReference type="EMBL" id="KAJ9551883.1"/>
    </source>
</evidence>
<feature type="compositionally biased region" description="Low complexity" evidence="1">
    <location>
        <begin position="540"/>
        <end position="550"/>
    </location>
</feature>
<keyword evidence="4" id="KW-1185">Reference proteome</keyword>
<dbReference type="PANTHER" id="PTHR36308:SF1">
    <property type="entry name" value="DENTIN SIALOPHOSPHOPROTEIN-RELATED"/>
    <property type="match status" value="1"/>
</dbReference>
<comment type="caution">
    <text evidence="3">The sequence shown here is derived from an EMBL/GenBank/DDBJ whole genome shotgun (WGS) entry which is preliminary data.</text>
</comment>
<feature type="compositionally biased region" description="Basic and acidic residues" evidence="1">
    <location>
        <begin position="512"/>
        <end position="524"/>
    </location>
</feature>